<dbReference type="Proteomes" id="UP000070578">
    <property type="component" value="Unassembled WGS sequence"/>
</dbReference>
<reference evidence="3 4" key="2">
    <citation type="submission" date="2016-03" db="EMBL/GenBank/DDBJ databases">
        <title>New uncultured bacterium of the family Gallionellaceae from acid mine drainage: description and reconstruction of genome based on metagenomic analysis of microbial community.</title>
        <authorList>
            <person name="Kadnikov V."/>
            <person name="Ivasenko D."/>
            <person name="Beletsky A."/>
            <person name="Mardanov A."/>
            <person name="Danilova E."/>
            <person name="Pimenov N."/>
            <person name="Karnachuk O."/>
            <person name="Ravin N."/>
        </authorList>
    </citation>
    <scope>NUCLEOTIDE SEQUENCE [LARGE SCALE GENOMIC DNA]</scope>
    <source>
        <strain evidence="3">ShG14-8</strain>
    </source>
</reference>
<dbReference type="PROSITE" id="PS51154">
    <property type="entry name" value="MACRO"/>
    <property type="match status" value="1"/>
</dbReference>
<evidence type="ECO:0000313" key="3">
    <source>
        <dbReference type="EMBL" id="KXS33632.1"/>
    </source>
</evidence>
<dbReference type="InterPro" id="IPR050892">
    <property type="entry name" value="ADP-ribose_metab_enzymes"/>
</dbReference>
<evidence type="ECO:0000256" key="1">
    <source>
        <dbReference type="ARBA" id="ARBA00035885"/>
    </source>
</evidence>
<proteinExistence type="predicted"/>
<protein>
    <submittedName>
        <fullName evidence="3">Appr-1-p processing protein</fullName>
    </submittedName>
</protein>
<sequence length="165" mass="18398">MIHELSGDILFSTAKAIAQGVAPNDDFHHGLALQLRERMPAMYKDFRHYCQTKHPKSGGVWSWMSADGRYIVNLFTQDAAYDYGSKPGNAKLSHVNHALHALRDFAQKEKVGSLALPRLACGMTGLDWDEVKPLIEKQLGDLGIPVYIYVTYQKGVKAVEPTGRK</sequence>
<dbReference type="AlphaFoldDB" id="A0A139BXH1"/>
<organism evidence="3 4">
    <name type="scientific">Candidatus Gallionella acididurans</name>
    <dbReference type="NCBI Taxonomy" id="1796491"/>
    <lineage>
        <taxon>Bacteria</taxon>
        <taxon>Pseudomonadati</taxon>
        <taxon>Pseudomonadota</taxon>
        <taxon>Betaproteobacteria</taxon>
        <taxon>Nitrosomonadales</taxon>
        <taxon>Gallionellaceae</taxon>
        <taxon>Gallionella</taxon>
    </lineage>
</organism>
<dbReference type="SMART" id="SM00506">
    <property type="entry name" value="A1pp"/>
    <property type="match status" value="1"/>
</dbReference>
<dbReference type="PANTHER" id="PTHR12521:SF0">
    <property type="entry name" value="ADP-RIBOSE GLYCOHYDROLASE OARD1"/>
    <property type="match status" value="1"/>
</dbReference>
<name>A0A139BXH1_9PROT</name>
<dbReference type="InterPro" id="IPR002589">
    <property type="entry name" value="Macro_dom"/>
</dbReference>
<dbReference type="EMBL" id="LSLI01000003">
    <property type="protein sequence ID" value="KXS33632.1"/>
    <property type="molecule type" value="Genomic_DNA"/>
</dbReference>
<feature type="domain" description="Macro" evidence="2">
    <location>
        <begin position="1"/>
        <end position="165"/>
    </location>
</feature>
<dbReference type="Gene3D" id="3.40.220.10">
    <property type="entry name" value="Leucine Aminopeptidase, subunit E, domain 1"/>
    <property type="match status" value="1"/>
</dbReference>
<comment type="caution">
    <text evidence="3">The sequence shown here is derived from an EMBL/GenBank/DDBJ whole genome shotgun (WGS) entry which is preliminary data.</text>
</comment>
<reference evidence="3 4" key="1">
    <citation type="submission" date="2016-02" db="EMBL/GenBank/DDBJ databases">
        <authorList>
            <person name="Wen L."/>
            <person name="He K."/>
            <person name="Yang H."/>
        </authorList>
    </citation>
    <scope>NUCLEOTIDE SEQUENCE [LARGE SCALE GENOMIC DNA]</scope>
    <source>
        <strain evidence="3">ShG14-8</strain>
    </source>
</reference>
<dbReference type="SUPFAM" id="SSF52949">
    <property type="entry name" value="Macro domain-like"/>
    <property type="match status" value="1"/>
</dbReference>
<comment type="catalytic activity">
    <reaction evidence="1">
        <text>an N-(ADP-alpha-D-ribosyl)-thymidine in DNA + H2O = a thymidine in DNA + ADP-D-ribose</text>
        <dbReference type="Rhea" id="RHEA:71655"/>
        <dbReference type="Rhea" id="RHEA-COMP:13556"/>
        <dbReference type="Rhea" id="RHEA-COMP:18051"/>
        <dbReference type="ChEBI" id="CHEBI:15377"/>
        <dbReference type="ChEBI" id="CHEBI:57967"/>
        <dbReference type="ChEBI" id="CHEBI:137386"/>
        <dbReference type="ChEBI" id="CHEBI:191199"/>
    </reaction>
    <physiologicalReaction direction="left-to-right" evidence="1">
        <dbReference type="Rhea" id="RHEA:71656"/>
    </physiologicalReaction>
</comment>
<dbReference type="GO" id="GO:0140291">
    <property type="term" value="P:peptidyl-glutamate ADP-deribosylation"/>
    <property type="evidence" value="ECO:0007669"/>
    <property type="project" value="TreeGrafter"/>
</dbReference>
<evidence type="ECO:0000259" key="2">
    <source>
        <dbReference type="PROSITE" id="PS51154"/>
    </source>
</evidence>
<accession>A0A139BXH1</accession>
<dbReference type="PANTHER" id="PTHR12521">
    <property type="entry name" value="PROTEIN C6ORF130"/>
    <property type="match status" value="1"/>
</dbReference>
<gene>
    <name evidence="3" type="ORF">AWT59_0190</name>
</gene>
<evidence type="ECO:0000313" key="4">
    <source>
        <dbReference type="Proteomes" id="UP000070578"/>
    </source>
</evidence>
<dbReference type="InterPro" id="IPR043472">
    <property type="entry name" value="Macro_dom-like"/>
</dbReference>